<dbReference type="Proteomes" id="UP001589818">
    <property type="component" value="Unassembled WGS sequence"/>
</dbReference>
<organism evidence="1 2">
    <name type="scientific">Paenibacillus mendelii</name>
    <dbReference type="NCBI Taxonomy" id="206163"/>
    <lineage>
        <taxon>Bacteria</taxon>
        <taxon>Bacillati</taxon>
        <taxon>Bacillota</taxon>
        <taxon>Bacilli</taxon>
        <taxon>Bacillales</taxon>
        <taxon>Paenibacillaceae</taxon>
        <taxon>Paenibacillus</taxon>
    </lineage>
</organism>
<gene>
    <name evidence="1" type="ORF">ACFFJ8_14185</name>
</gene>
<keyword evidence="2" id="KW-1185">Reference proteome</keyword>
<evidence type="ECO:0000313" key="2">
    <source>
        <dbReference type="Proteomes" id="UP001589818"/>
    </source>
</evidence>
<dbReference type="RefSeq" id="WP_204819597.1">
    <property type="nucleotide sequence ID" value="NZ_JANHOF010000003.1"/>
</dbReference>
<dbReference type="InterPro" id="IPR027417">
    <property type="entry name" value="P-loop_NTPase"/>
</dbReference>
<reference evidence="1 2" key="1">
    <citation type="submission" date="2024-09" db="EMBL/GenBank/DDBJ databases">
        <authorList>
            <person name="Sun Q."/>
            <person name="Mori K."/>
        </authorList>
    </citation>
    <scope>NUCLEOTIDE SEQUENCE [LARGE SCALE GENOMIC DNA]</scope>
    <source>
        <strain evidence="1 2">CCM 4839</strain>
    </source>
</reference>
<comment type="caution">
    <text evidence="1">The sequence shown here is derived from an EMBL/GenBank/DDBJ whole genome shotgun (WGS) entry which is preliminary data.</text>
</comment>
<sequence>MLGTKLICIEGIPGSGKSSTAQFISRMFGQLSFPHKWWYEEELGHPVYVFTDAASAQQTVNDLSGGNYRDVIVRALRRWEQFAEHVAASEEIIIIDGCLLGYLTWSLFPYNVPEDEIMDYVKEVEVIIRGLNPCLIYFYQDDLRAALSSIIQRRGSDAEKHMLDRVSQSKYGKTHGLSGFDGMVTYWEDYRAIMESLYDSLHIHKLRIENHRGDWMDYYRRIMEFLGIEAEEALPHSDPSLQRFAGSYRFTDASGFVQICTVQWDSGQLIVDGLPQVWTHTALLPKPNQDVFDVASLPFQVRFLVDPDNDNIQLHMSGPALLDGAAECMAVKM</sequence>
<dbReference type="SUPFAM" id="SSF52540">
    <property type="entry name" value="P-loop containing nucleoside triphosphate hydrolases"/>
    <property type="match status" value="1"/>
</dbReference>
<dbReference type="EMBL" id="JBHLVF010000017">
    <property type="protein sequence ID" value="MFC0392518.1"/>
    <property type="molecule type" value="Genomic_DNA"/>
</dbReference>
<accession>A0ABV6JD24</accession>
<name>A0ABV6JD24_9BACL</name>
<protein>
    <recommendedName>
        <fullName evidence="3">NadR/Ttd14 AAA domain-containing protein</fullName>
    </recommendedName>
</protein>
<evidence type="ECO:0008006" key="3">
    <source>
        <dbReference type="Google" id="ProtNLM"/>
    </source>
</evidence>
<evidence type="ECO:0000313" key="1">
    <source>
        <dbReference type="EMBL" id="MFC0392518.1"/>
    </source>
</evidence>
<proteinExistence type="predicted"/>
<dbReference type="Gene3D" id="3.40.50.300">
    <property type="entry name" value="P-loop containing nucleotide triphosphate hydrolases"/>
    <property type="match status" value="1"/>
</dbReference>